<organism evidence="1 2">
    <name type="scientific">Pholiota conissans</name>
    <dbReference type="NCBI Taxonomy" id="109636"/>
    <lineage>
        <taxon>Eukaryota</taxon>
        <taxon>Fungi</taxon>
        <taxon>Dikarya</taxon>
        <taxon>Basidiomycota</taxon>
        <taxon>Agaricomycotina</taxon>
        <taxon>Agaricomycetes</taxon>
        <taxon>Agaricomycetidae</taxon>
        <taxon>Agaricales</taxon>
        <taxon>Agaricineae</taxon>
        <taxon>Strophariaceae</taxon>
        <taxon>Pholiota</taxon>
    </lineage>
</organism>
<dbReference type="AlphaFoldDB" id="A0A9P5YWW2"/>
<name>A0A9P5YWW2_9AGAR</name>
<gene>
    <name evidence="1" type="ORF">BDN70DRAFT_883788</name>
</gene>
<accession>A0A9P5YWW2</accession>
<dbReference type="EMBL" id="MU155335">
    <property type="protein sequence ID" value="KAF9475366.1"/>
    <property type="molecule type" value="Genomic_DNA"/>
</dbReference>
<evidence type="ECO:0000313" key="1">
    <source>
        <dbReference type="EMBL" id="KAF9475366.1"/>
    </source>
</evidence>
<proteinExistence type="predicted"/>
<protein>
    <submittedName>
        <fullName evidence="1">Uncharacterized protein</fullName>
    </submittedName>
</protein>
<dbReference type="Proteomes" id="UP000807469">
    <property type="component" value="Unassembled WGS sequence"/>
</dbReference>
<reference evidence="1" key="1">
    <citation type="submission" date="2020-11" db="EMBL/GenBank/DDBJ databases">
        <authorList>
            <consortium name="DOE Joint Genome Institute"/>
            <person name="Ahrendt S."/>
            <person name="Riley R."/>
            <person name="Andreopoulos W."/>
            <person name="Labutti K."/>
            <person name="Pangilinan J."/>
            <person name="Ruiz-Duenas F.J."/>
            <person name="Barrasa J.M."/>
            <person name="Sanchez-Garcia M."/>
            <person name="Camarero S."/>
            <person name="Miyauchi S."/>
            <person name="Serrano A."/>
            <person name="Linde D."/>
            <person name="Babiker R."/>
            <person name="Drula E."/>
            <person name="Ayuso-Fernandez I."/>
            <person name="Pacheco R."/>
            <person name="Padilla G."/>
            <person name="Ferreira P."/>
            <person name="Barriuso J."/>
            <person name="Kellner H."/>
            <person name="Castanera R."/>
            <person name="Alfaro M."/>
            <person name="Ramirez L."/>
            <person name="Pisabarro A.G."/>
            <person name="Kuo A."/>
            <person name="Tritt A."/>
            <person name="Lipzen A."/>
            <person name="He G."/>
            <person name="Yan M."/>
            <person name="Ng V."/>
            <person name="Cullen D."/>
            <person name="Martin F."/>
            <person name="Rosso M.-N."/>
            <person name="Henrissat B."/>
            <person name="Hibbett D."/>
            <person name="Martinez A.T."/>
            <person name="Grigoriev I.V."/>
        </authorList>
    </citation>
    <scope>NUCLEOTIDE SEQUENCE</scope>
    <source>
        <strain evidence="1">CIRM-BRFM 674</strain>
    </source>
</reference>
<sequence>MVRADVLGAIRRMANDLPDLSSSLPTMNDSTDAGYVPPMNRLVDETQSGEHEVPASLCSEFFDTRVSLIYVFCQYVLRSRIPYINMDHIRERTETQKVSNVSKFEFLASHSRHFHRSSQSL</sequence>
<evidence type="ECO:0000313" key="2">
    <source>
        <dbReference type="Proteomes" id="UP000807469"/>
    </source>
</evidence>
<comment type="caution">
    <text evidence="1">The sequence shown here is derived from an EMBL/GenBank/DDBJ whole genome shotgun (WGS) entry which is preliminary data.</text>
</comment>
<keyword evidence="2" id="KW-1185">Reference proteome</keyword>